<comment type="caution">
    <text evidence="1">The sequence shown here is derived from an EMBL/GenBank/DDBJ whole genome shotgun (WGS) entry which is preliminary data.</text>
</comment>
<protein>
    <submittedName>
        <fullName evidence="1">Uncharacterized protein</fullName>
    </submittedName>
</protein>
<keyword evidence="2" id="KW-1185">Reference proteome</keyword>
<gene>
    <name evidence="1" type="ORF">O6H91_19G085300</name>
</gene>
<evidence type="ECO:0000313" key="1">
    <source>
        <dbReference type="EMBL" id="KAJ7522135.1"/>
    </source>
</evidence>
<dbReference type="EMBL" id="CM055110">
    <property type="protein sequence ID" value="KAJ7522135.1"/>
    <property type="molecule type" value="Genomic_DNA"/>
</dbReference>
<reference evidence="2" key="1">
    <citation type="journal article" date="2024" name="Proc. Natl. Acad. Sci. U.S.A.">
        <title>Extraordinary preservation of gene collinearity over three hundred million years revealed in homosporous lycophytes.</title>
        <authorList>
            <person name="Li C."/>
            <person name="Wickell D."/>
            <person name="Kuo L.Y."/>
            <person name="Chen X."/>
            <person name="Nie B."/>
            <person name="Liao X."/>
            <person name="Peng D."/>
            <person name="Ji J."/>
            <person name="Jenkins J."/>
            <person name="Williams M."/>
            <person name="Shu S."/>
            <person name="Plott C."/>
            <person name="Barry K."/>
            <person name="Rajasekar S."/>
            <person name="Grimwood J."/>
            <person name="Han X."/>
            <person name="Sun S."/>
            <person name="Hou Z."/>
            <person name="He W."/>
            <person name="Dai G."/>
            <person name="Sun C."/>
            <person name="Schmutz J."/>
            <person name="Leebens-Mack J.H."/>
            <person name="Li F.W."/>
            <person name="Wang L."/>
        </authorList>
    </citation>
    <scope>NUCLEOTIDE SEQUENCE [LARGE SCALE GENOMIC DNA]</scope>
    <source>
        <strain evidence="2">cv. PW_Plant_1</strain>
    </source>
</reference>
<sequence>MRRLLSFLLLLLVFISGSSLNAPMISASRLPSSGEVEDYVGPDPPPQSHNQPQPGGTPGGNYIVPNLQFPAPPPA</sequence>
<proteinExistence type="predicted"/>
<accession>A0ACC2AXH0</accession>
<dbReference type="Proteomes" id="UP001162992">
    <property type="component" value="Chromosome 19"/>
</dbReference>
<name>A0ACC2AXH0_DIPCM</name>
<evidence type="ECO:0000313" key="2">
    <source>
        <dbReference type="Proteomes" id="UP001162992"/>
    </source>
</evidence>
<organism evidence="1 2">
    <name type="scientific">Diphasiastrum complanatum</name>
    <name type="common">Issler's clubmoss</name>
    <name type="synonym">Lycopodium complanatum</name>
    <dbReference type="NCBI Taxonomy" id="34168"/>
    <lineage>
        <taxon>Eukaryota</taxon>
        <taxon>Viridiplantae</taxon>
        <taxon>Streptophyta</taxon>
        <taxon>Embryophyta</taxon>
        <taxon>Tracheophyta</taxon>
        <taxon>Lycopodiopsida</taxon>
        <taxon>Lycopodiales</taxon>
        <taxon>Lycopodiaceae</taxon>
        <taxon>Lycopodioideae</taxon>
        <taxon>Diphasiastrum</taxon>
    </lineage>
</organism>